<organism evidence="2 3">
    <name type="scientific">Thiothrix unzii</name>
    <dbReference type="NCBI Taxonomy" id="111769"/>
    <lineage>
        <taxon>Bacteria</taxon>
        <taxon>Pseudomonadati</taxon>
        <taxon>Pseudomonadota</taxon>
        <taxon>Gammaproteobacteria</taxon>
        <taxon>Thiotrichales</taxon>
        <taxon>Thiotrichaceae</taxon>
        <taxon>Thiothrix</taxon>
    </lineage>
</organism>
<dbReference type="InterPro" id="IPR010295">
    <property type="entry name" value="DUF898"/>
</dbReference>
<dbReference type="Proteomes" id="UP000672009">
    <property type="component" value="Chromosome"/>
</dbReference>
<dbReference type="AlphaFoldDB" id="A0A975F8M7"/>
<feature type="transmembrane region" description="Helical" evidence="1">
    <location>
        <begin position="135"/>
        <end position="157"/>
    </location>
</feature>
<keyword evidence="1" id="KW-0812">Transmembrane</keyword>
<feature type="transmembrane region" description="Helical" evidence="1">
    <location>
        <begin position="324"/>
        <end position="342"/>
    </location>
</feature>
<keyword evidence="1" id="KW-1133">Transmembrane helix</keyword>
<dbReference type="KEGG" id="tun:J9260_16275"/>
<reference evidence="2" key="1">
    <citation type="submission" date="2021-04" db="EMBL/GenBank/DDBJ databases">
        <title>Genomics, taxonomy and metabolism of representatives of sulfur bacteria of the genus Thiothrix: Thiothrix fructosivorans QT, Thiothrix unzii A1T and three new species, Thiothrix subterranea sp. nov., Thiothrix litoralis sp. nov. and 'Candidatus Thiothrix anitrata' sp. nov.</title>
        <authorList>
            <person name="Ravin N.V."/>
            <person name="Smolyakov D."/>
            <person name="Rudenko T.S."/>
            <person name="Mardanov A.V."/>
            <person name="Beletsky A.V."/>
            <person name="Markov N.D."/>
            <person name="Fomenkov A.I."/>
            <person name="Roberts R.J."/>
            <person name="Karnachuk O.V."/>
            <person name="Novikov A."/>
            <person name="Grabovich M.Y."/>
        </authorList>
    </citation>
    <scope>NUCLEOTIDE SEQUENCE</scope>
    <source>
        <strain evidence="2">A1</strain>
    </source>
</reference>
<feature type="transmembrane region" description="Helical" evidence="1">
    <location>
        <begin position="60"/>
        <end position="82"/>
    </location>
</feature>
<proteinExistence type="predicted"/>
<keyword evidence="3" id="KW-1185">Reference proteome</keyword>
<feature type="transmembrane region" description="Helical" evidence="1">
    <location>
        <begin position="262"/>
        <end position="286"/>
    </location>
</feature>
<accession>A0A975F8M7</accession>
<dbReference type="EMBL" id="CP072793">
    <property type="protein sequence ID" value="QTR53237.1"/>
    <property type="molecule type" value="Genomic_DNA"/>
</dbReference>
<feature type="transmembrane region" description="Helical" evidence="1">
    <location>
        <begin position="88"/>
        <end position="106"/>
    </location>
</feature>
<feature type="transmembrane region" description="Helical" evidence="1">
    <location>
        <begin position="218"/>
        <end position="242"/>
    </location>
</feature>
<sequence>MNTNHFRFTGSGDEYFKIWIVNILLSILTLGIYSAWATVRNRRYFYGNTWLAEANFEYHATPMQILVGRAVAIGLLVAYTLLSETFPIIGFGLLLLIMLAAPWLIWRSMQFGARMSSYRNVRFSFHGGLGDAYRYFLWIPLFPIALGALVTLGLYLADIHSSTVYINVMIVTGIATYLIIPYLQSLAKRYHLNYSQYGQGKFVTSVTTGQFYVIYLKWLGVSVLGSVLVSVIFGIIGMLVIAGAGMGISDFFSGGGADESQLATLIMVMLPFIFLLYFIIILFGVFTNAYLKTQMRNYVFNHTALDNAIALGSSLTTWGLFKVYATNLLLIMLTMGLATPWVKVRLHRFMLEHTQAHVEGDLGQYVTQQQNLQSSLGDEMGDAFDLQGGFEVGL</sequence>
<evidence type="ECO:0000313" key="3">
    <source>
        <dbReference type="Proteomes" id="UP000672009"/>
    </source>
</evidence>
<gene>
    <name evidence="2" type="ORF">J9260_16275</name>
</gene>
<protein>
    <submittedName>
        <fullName evidence="2">DUF898 domain-containing protein</fullName>
    </submittedName>
</protein>
<dbReference type="RefSeq" id="WP_210218763.1">
    <property type="nucleotide sequence ID" value="NZ_CP072793.1"/>
</dbReference>
<feature type="transmembrane region" description="Helical" evidence="1">
    <location>
        <begin position="18"/>
        <end position="39"/>
    </location>
</feature>
<evidence type="ECO:0000256" key="1">
    <source>
        <dbReference type="SAM" id="Phobius"/>
    </source>
</evidence>
<feature type="transmembrane region" description="Helical" evidence="1">
    <location>
        <begin position="163"/>
        <end position="183"/>
    </location>
</feature>
<dbReference type="Pfam" id="PF05987">
    <property type="entry name" value="DUF898"/>
    <property type="match status" value="1"/>
</dbReference>
<keyword evidence="1" id="KW-0472">Membrane</keyword>
<name>A0A975F8M7_9GAMM</name>
<evidence type="ECO:0000313" key="2">
    <source>
        <dbReference type="EMBL" id="QTR53237.1"/>
    </source>
</evidence>